<feature type="region of interest" description="Disordered" evidence="1">
    <location>
        <begin position="207"/>
        <end position="228"/>
    </location>
</feature>
<feature type="compositionally biased region" description="Pro residues" evidence="1">
    <location>
        <begin position="214"/>
        <end position="223"/>
    </location>
</feature>
<feature type="compositionally biased region" description="Polar residues" evidence="1">
    <location>
        <begin position="158"/>
        <end position="183"/>
    </location>
</feature>
<evidence type="ECO:0000313" key="2">
    <source>
        <dbReference type="EMBL" id="GLA55875.1"/>
    </source>
</evidence>
<feature type="region of interest" description="Disordered" evidence="1">
    <location>
        <begin position="155"/>
        <end position="186"/>
    </location>
</feature>
<evidence type="ECO:0000256" key="1">
    <source>
        <dbReference type="SAM" id="MobiDB-lite"/>
    </source>
</evidence>
<dbReference type="AlphaFoldDB" id="A0A9W6ABB5"/>
<reference evidence="2" key="1">
    <citation type="submission" date="2022-07" db="EMBL/GenBank/DDBJ databases">
        <title>Taxonomy of Aspergillus series Nigri: significant species reduction supported by multi-species coalescent approaches.</title>
        <authorList>
            <person name="Bian C."/>
            <person name="Kusuya Y."/>
            <person name="Sklenar F."/>
            <person name="D'hooge E."/>
            <person name="Yaguchi T."/>
            <person name="Takahashi H."/>
            <person name="Hubka V."/>
        </authorList>
    </citation>
    <scope>NUCLEOTIDE SEQUENCE</scope>
    <source>
        <strain evidence="2">IFM 63604</strain>
    </source>
</reference>
<gene>
    <name evidence="2" type="ORF">AnigIFM63604_003094</name>
</gene>
<sequence length="294" mass="32316">MQSESRVEVHVEEIELHGIVPSIERALQDGQAVWQPTDEGHLVSVVEVSEQLQSTRFRDSGVLGGSSHYSRDSYGSTIYLDEFPEDEFFRQVVDESVDRSNIAHYHDDGRTKALHESPCVGEGSASYGSGMNGVQREGDLCIVVQHVQFHVAEVQGPGESQDQSNVPLAPPSGTTSSRGSNELQEIHDSPCRIPSFILSNPYTKYATSGASDAPTPPPSPSPTAGPFEIVGQSDSNYRMIYDVQRQLQCTMVAADIGNETWFEVYKIPETELMKLQSGDKLLDAWKSALSRRGQ</sequence>
<proteinExistence type="predicted"/>
<dbReference type="EMBL" id="BRPB01000170">
    <property type="protein sequence ID" value="GLA55875.1"/>
    <property type="molecule type" value="Genomic_DNA"/>
</dbReference>
<evidence type="ECO:0000313" key="3">
    <source>
        <dbReference type="Proteomes" id="UP001144191"/>
    </source>
</evidence>
<organism evidence="2 3">
    <name type="scientific">Aspergillus niger</name>
    <dbReference type="NCBI Taxonomy" id="5061"/>
    <lineage>
        <taxon>Eukaryota</taxon>
        <taxon>Fungi</taxon>
        <taxon>Dikarya</taxon>
        <taxon>Ascomycota</taxon>
        <taxon>Pezizomycotina</taxon>
        <taxon>Eurotiomycetes</taxon>
        <taxon>Eurotiomycetidae</taxon>
        <taxon>Eurotiales</taxon>
        <taxon>Aspergillaceae</taxon>
        <taxon>Aspergillus</taxon>
        <taxon>Aspergillus subgen. Circumdati</taxon>
    </lineage>
</organism>
<accession>A0A9W6ABB5</accession>
<comment type="caution">
    <text evidence="2">The sequence shown here is derived from an EMBL/GenBank/DDBJ whole genome shotgun (WGS) entry which is preliminary data.</text>
</comment>
<dbReference type="Proteomes" id="UP001144191">
    <property type="component" value="Unassembled WGS sequence"/>
</dbReference>
<name>A0A9W6ABB5_ASPNG</name>
<protein>
    <submittedName>
        <fullName evidence="2">Uncharacterized protein</fullName>
    </submittedName>
</protein>